<evidence type="ECO:0000256" key="5">
    <source>
        <dbReference type="ARBA" id="ARBA00022989"/>
    </source>
</evidence>
<keyword evidence="3" id="KW-1003">Cell membrane</keyword>
<dbReference type="PANTHER" id="PTHR30221">
    <property type="entry name" value="SMALL-CONDUCTANCE MECHANOSENSITIVE CHANNEL"/>
    <property type="match status" value="1"/>
</dbReference>
<dbReference type="PANTHER" id="PTHR30221:SF1">
    <property type="entry name" value="SMALL-CONDUCTANCE MECHANOSENSITIVE CHANNEL"/>
    <property type="match status" value="1"/>
</dbReference>
<evidence type="ECO:0000256" key="4">
    <source>
        <dbReference type="ARBA" id="ARBA00022692"/>
    </source>
</evidence>
<dbReference type="InterPro" id="IPR023408">
    <property type="entry name" value="MscS_beta-dom_sf"/>
</dbReference>
<dbReference type="EMBL" id="CP000716">
    <property type="protein sequence ID" value="ABR30193.1"/>
    <property type="molecule type" value="Genomic_DNA"/>
</dbReference>
<sequence length="261" mass="29569">MKTFLSTELWNEIILSTITIILSYFIYKYLDKFIQKSLKAFGKDVKAPKTIRFFIGLIVSVFAILVLLSIWNIDLLPYITGLGISGIIIGLALQEPLTNFVSGILVMTTRKLFEGEVVDVNGISGIVDQIKINHSYLKTFDGKLVLIPNKNVWSGTVTKFWPGPVRRVTMDVGVSYDCNLETVIQLLHKAIDEEALVVKDGVSNFIAFKQFGSSSIDFTVYFWVERNSYFDAVNALAMRIKKIFDEHNIEIPFTQIDIHTK</sequence>
<dbReference type="SUPFAM" id="SSF50182">
    <property type="entry name" value="Sm-like ribonucleoproteins"/>
    <property type="match status" value="1"/>
</dbReference>
<keyword evidence="4 7" id="KW-0812">Transmembrane</keyword>
<dbReference type="Pfam" id="PF00924">
    <property type="entry name" value="MS_channel_2nd"/>
    <property type="match status" value="1"/>
</dbReference>
<evidence type="ECO:0000313" key="10">
    <source>
        <dbReference type="EMBL" id="ABR30193.1"/>
    </source>
</evidence>
<feature type="transmembrane region" description="Helical" evidence="7">
    <location>
        <begin position="51"/>
        <end position="70"/>
    </location>
</feature>
<keyword evidence="6 7" id="KW-0472">Membrane</keyword>
<dbReference type="AlphaFoldDB" id="A6LJU2"/>
<dbReference type="STRING" id="391009.Tmel_0321"/>
<dbReference type="InterPro" id="IPR049278">
    <property type="entry name" value="MS_channel_C"/>
</dbReference>
<evidence type="ECO:0000256" key="3">
    <source>
        <dbReference type="ARBA" id="ARBA00022475"/>
    </source>
</evidence>
<proteinExistence type="inferred from homology"/>
<dbReference type="SUPFAM" id="SSF82861">
    <property type="entry name" value="Mechanosensitive channel protein MscS (YggB), transmembrane region"/>
    <property type="match status" value="1"/>
</dbReference>
<dbReference type="Gene3D" id="2.30.30.60">
    <property type="match status" value="1"/>
</dbReference>
<gene>
    <name evidence="10" type="ordered locus">Tmel_0321</name>
</gene>
<evidence type="ECO:0000259" key="9">
    <source>
        <dbReference type="Pfam" id="PF21082"/>
    </source>
</evidence>
<dbReference type="InterPro" id="IPR011066">
    <property type="entry name" value="MscS_channel_C_sf"/>
</dbReference>
<evidence type="ECO:0000256" key="6">
    <source>
        <dbReference type="ARBA" id="ARBA00023136"/>
    </source>
</evidence>
<dbReference type="InterPro" id="IPR045275">
    <property type="entry name" value="MscS_archaea/bacteria_type"/>
</dbReference>
<dbReference type="GO" id="GO:0008381">
    <property type="term" value="F:mechanosensitive monoatomic ion channel activity"/>
    <property type="evidence" value="ECO:0007669"/>
    <property type="project" value="InterPro"/>
</dbReference>
<dbReference type="InterPro" id="IPR006685">
    <property type="entry name" value="MscS_channel_2nd"/>
</dbReference>
<evidence type="ECO:0000313" key="11">
    <source>
        <dbReference type="Proteomes" id="UP000001110"/>
    </source>
</evidence>
<dbReference type="KEGG" id="tme:Tmel_0321"/>
<dbReference type="InterPro" id="IPR011014">
    <property type="entry name" value="MscS_channel_TM-2"/>
</dbReference>
<dbReference type="eggNOG" id="COG3264">
    <property type="taxonomic scope" value="Bacteria"/>
</dbReference>
<evidence type="ECO:0000256" key="2">
    <source>
        <dbReference type="ARBA" id="ARBA00008017"/>
    </source>
</evidence>
<dbReference type="HOGENOM" id="CLU_037945_1_0_0"/>
<dbReference type="RefSeq" id="WP_012056554.1">
    <property type="nucleotide sequence ID" value="NC_009616.1"/>
</dbReference>
<dbReference type="GO" id="GO:0005886">
    <property type="term" value="C:plasma membrane"/>
    <property type="evidence" value="ECO:0007669"/>
    <property type="project" value="UniProtKB-SubCell"/>
</dbReference>
<comment type="subcellular location">
    <subcellularLocation>
        <location evidence="1">Cell membrane</location>
        <topology evidence="1">Multi-pass membrane protein</topology>
    </subcellularLocation>
</comment>
<protein>
    <submittedName>
        <fullName evidence="10">MscS Mechanosensitive ion channel</fullName>
    </submittedName>
</protein>
<organism evidence="10 11">
    <name type="scientific">Thermosipho melanesiensis (strain DSM 12029 / CIP 104789 / BI429)</name>
    <dbReference type="NCBI Taxonomy" id="391009"/>
    <lineage>
        <taxon>Bacteria</taxon>
        <taxon>Thermotogati</taxon>
        <taxon>Thermotogota</taxon>
        <taxon>Thermotogae</taxon>
        <taxon>Thermotogales</taxon>
        <taxon>Fervidobacteriaceae</taxon>
        <taxon>Thermosipho</taxon>
    </lineage>
</organism>
<evidence type="ECO:0000256" key="7">
    <source>
        <dbReference type="SAM" id="Phobius"/>
    </source>
</evidence>
<keyword evidence="5 7" id="KW-1133">Transmembrane helix</keyword>
<dbReference type="Gene3D" id="1.10.287.1260">
    <property type="match status" value="1"/>
</dbReference>
<feature type="transmembrane region" description="Helical" evidence="7">
    <location>
        <begin position="13"/>
        <end position="30"/>
    </location>
</feature>
<reference evidence="10 11" key="2">
    <citation type="journal article" date="2009" name="Proc. Natl. Acad. Sci. U.S.A.">
        <title>On the chimeric nature, thermophilic origin, and phylogenetic placement of the Thermotogales.</title>
        <authorList>
            <person name="Zhaxybayeva O."/>
            <person name="Swithers K.S."/>
            <person name="Lapierre P."/>
            <person name="Fournier G.P."/>
            <person name="Bickhart D.M."/>
            <person name="DeBoy R.T."/>
            <person name="Nelson K.E."/>
            <person name="Nesbo C.L."/>
            <person name="Doolittle W.F."/>
            <person name="Gogarten J.P."/>
            <person name="Noll K.M."/>
        </authorList>
    </citation>
    <scope>NUCLEOTIDE SEQUENCE [LARGE SCALE GENOMIC DNA]</scope>
    <source>
        <strain evidence="11">DSM 12029 / CIP 104789 / BI429</strain>
    </source>
</reference>
<name>A6LJU2_THEM4</name>
<evidence type="ECO:0000259" key="8">
    <source>
        <dbReference type="Pfam" id="PF00924"/>
    </source>
</evidence>
<evidence type="ECO:0000256" key="1">
    <source>
        <dbReference type="ARBA" id="ARBA00004651"/>
    </source>
</evidence>
<accession>A6LJU2</accession>
<reference evidence="10 11" key="1">
    <citation type="submission" date="2007-05" db="EMBL/GenBank/DDBJ databases">
        <title>Complete sequence of Thermosipho melanesiensis BI429.</title>
        <authorList>
            <consortium name="US DOE Joint Genome Institute"/>
            <person name="Copeland A."/>
            <person name="Lucas S."/>
            <person name="Lapidus A."/>
            <person name="Barry K."/>
            <person name="Glavina del Rio T."/>
            <person name="Dalin E."/>
            <person name="Tice H."/>
            <person name="Pitluck S."/>
            <person name="Chertkov O."/>
            <person name="Brettin T."/>
            <person name="Bruce D."/>
            <person name="Detter J.C."/>
            <person name="Han C."/>
            <person name="Schmutz J."/>
            <person name="Larimer F."/>
            <person name="Land M."/>
            <person name="Hauser L."/>
            <person name="Kyrpides N."/>
            <person name="Mikhailova N."/>
            <person name="Nelson K."/>
            <person name="Gogarten J.P."/>
            <person name="Noll K."/>
            <person name="Richardson P."/>
        </authorList>
    </citation>
    <scope>NUCLEOTIDE SEQUENCE [LARGE SCALE GENOMIC DNA]</scope>
    <source>
        <strain evidence="11">DSM 12029 / CIP 104789 / BI429</strain>
    </source>
</reference>
<dbReference type="Gene3D" id="3.30.70.100">
    <property type="match status" value="1"/>
</dbReference>
<dbReference type="InterPro" id="IPR010920">
    <property type="entry name" value="LSM_dom_sf"/>
</dbReference>
<dbReference type="OrthoDB" id="9809206at2"/>
<feature type="domain" description="Mechanosensitive ion channel MscS" evidence="8">
    <location>
        <begin position="96"/>
        <end position="157"/>
    </location>
</feature>
<feature type="domain" description="Mechanosensitive ion channel MscS C-terminal" evidence="9">
    <location>
        <begin position="168"/>
        <end position="251"/>
    </location>
</feature>
<dbReference type="SUPFAM" id="SSF82689">
    <property type="entry name" value="Mechanosensitive channel protein MscS (YggB), C-terminal domain"/>
    <property type="match status" value="1"/>
</dbReference>
<dbReference type="Proteomes" id="UP000001110">
    <property type="component" value="Chromosome"/>
</dbReference>
<comment type="similarity">
    <text evidence="2">Belongs to the MscS (TC 1.A.23) family.</text>
</comment>
<dbReference type="Pfam" id="PF21082">
    <property type="entry name" value="MS_channel_3rd"/>
    <property type="match status" value="1"/>
</dbReference>